<dbReference type="Gene3D" id="3.10.310.50">
    <property type="match status" value="1"/>
</dbReference>
<accession>A0A975J120</accession>
<dbReference type="Proteomes" id="UP000676169">
    <property type="component" value="Chromosome"/>
</dbReference>
<evidence type="ECO:0000313" key="1">
    <source>
        <dbReference type="EMBL" id="QUE52068.1"/>
    </source>
</evidence>
<protein>
    <submittedName>
        <fullName evidence="1">TPM domain-containing protein</fullName>
    </submittedName>
</protein>
<proteinExistence type="predicted"/>
<gene>
    <name evidence="1" type="ORF">KBB96_04060</name>
</gene>
<dbReference type="EMBL" id="CP073100">
    <property type="protein sequence ID" value="QUE52068.1"/>
    <property type="molecule type" value="Genomic_DNA"/>
</dbReference>
<keyword evidence="2" id="KW-1185">Reference proteome</keyword>
<dbReference type="KEGG" id="lamb:KBB96_04060"/>
<evidence type="ECO:0000313" key="2">
    <source>
        <dbReference type="Proteomes" id="UP000676169"/>
    </source>
</evidence>
<organism evidence="1 2">
    <name type="scientific">Luteolibacter ambystomatis</name>
    <dbReference type="NCBI Taxonomy" id="2824561"/>
    <lineage>
        <taxon>Bacteria</taxon>
        <taxon>Pseudomonadati</taxon>
        <taxon>Verrucomicrobiota</taxon>
        <taxon>Verrucomicrobiia</taxon>
        <taxon>Verrucomicrobiales</taxon>
        <taxon>Verrucomicrobiaceae</taxon>
        <taxon>Luteolibacter</taxon>
    </lineage>
</organism>
<dbReference type="RefSeq" id="WP_211632581.1">
    <property type="nucleotide sequence ID" value="NZ_CP073100.1"/>
</dbReference>
<dbReference type="AlphaFoldDB" id="A0A975J120"/>
<reference evidence="1" key="1">
    <citation type="submission" date="2021-04" db="EMBL/GenBank/DDBJ databases">
        <title>Luteolibacter sp. 32A isolated from the skin of an Anderson's salamander (Ambystoma andersonii).</title>
        <authorList>
            <person name="Spergser J."/>
            <person name="Busse H.-J."/>
        </authorList>
    </citation>
    <scope>NUCLEOTIDE SEQUENCE</scope>
    <source>
        <strain evidence="1">32A</strain>
    </source>
</reference>
<name>A0A975J120_9BACT</name>
<sequence length="206" mass="23232">MCARPDETPRYSAQRFAAGKTVCPSCLVHLPQAAAACPSCRFSGEDTMKMFPHPLPPLQPVLDAANLWSESERSTIVRRVKKTRHRFPQIHWSLCTLDAAAIDNPRLFGFWMLNASPLAEGETADQRAWTVLMVINGATGKAAIVPGYGVEPWLSDDQWHKLLLEMTVAWGRGRRGLAVVKFFDAAERLLRRACRQARKKLRHQER</sequence>